<proteinExistence type="predicted"/>
<evidence type="ECO:0000256" key="1">
    <source>
        <dbReference type="SAM" id="MobiDB-lite"/>
    </source>
</evidence>
<accession>A0ABQ7G1G2</accession>
<feature type="region of interest" description="Disordered" evidence="1">
    <location>
        <begin position="1"/>
        <end position="112"/>
    </location>
</feature>
<evidence type="ECO:0000313" key="2">
    <source>
        <dbReference type="EMBL" id="KAF5828437.1"/>
    </source>
</evidence>
<organism evidence="2 3">
    <name type="scientific">Dunaliella salina</name>
    <name type="common">Green alga</name>
    <name type="synonym">Protococcus salinus</name>
    <dbReference type="NCBI Taxonomy" id="3046"/>
    <lineage>
        <taxon>Eukaryota</taxon>
        <taxon>Viridiplantae</taxon>
        <taxon>Chlorophyta</taxon>
        <taxon>core chlorophytes</taxon>
        <taxon>Chlorophyceae</taxon>
        <taxon>CS clade</taxon>
        <taxon>Chlamydomonadales</taxon>
        <taxon>Dunaliellaceae</taxon>
        <taxon>Dunaliella</taxon>
    </lineage>
</organism>
<comment type="caution">
    <text evidence="2">The sequence shown here is derived from an EMBL/GenBank/DDBJ whole genome shotgun (WGS) entry which is preliminary data.</text>
</comment>
<dbReference type="EMBL" id="MU070304">
    <property type="protein sequence ID" value="KAF5828437.1"/>
    <property type="molecule type" value="Genomic_DNA"/>
</dbReference>
<name>A0ABQ7G1G2_DUNSA</name>
<feature type="compositionally biased region" description="Low complexity" evidence="1">
    <location>
        <begin position="38"/>
        <end position="51"/>
    </location>
</feature>
<feature type="compositionally biased region" description="Low complexity" evidence="1">
    <location>
        <begin position="97"/>
        <end position="112"/>
    </location>
</feature>
<keyword evidence="3" id="KW-1185">Reference proteome</keyword>
<protein>
    <recommendedName>
        <fullName evidence="4">Encoded protein</fullName>
    </recommendedName>
</protein>
<dbReference type="Proteomes" id="UP000815325">
    <property type="component" value="Unassembled WGS sequence"/>
</dbReference>
<feature type="compositionally biased region" description="Polar residues" evidence="1">
    <location>
        <begin position="57"/>
        <end position="68"/>
    </location>
</feature>
<reference evidence="2" key="1">
    <citation type="submission" date="2017-08" db="EMBL/GenBank/DDBJ databases">
        <authorList>
            <person name="Polle J.E."/>
            <person name="Barry K."/>
            <person name="Cushman J."/>
            <person name="Schmutz J."/>
            <person name="Tran D."/>
            <person name="Hathwaick L.T."/>
            <person name="Yim W.C."/>
            <person name="Jenkins J."/>
            <person name="Mckie-Krisberg Z.M."/>
            <person name="Prochnik S."/>
            <person name="Lindquist E."/>
            <person name="Dockter R.B."/>
            <person name="Adam C."/>
            <person name="Molina H."/>
            <person name="Bunkerborg J."/>
            <person name="Jin E."/>
            <person name="Buchheim M."/>
            <person name="Magnuson J."/>
        </authorList>
    </citation>
    <scope>NUCLEOTIDE SEQUENCE</scope>
    <source>
        <strain evidence="2">CCAP 19/18</strain>
    </source>
</reference>
<evidence type="ECO:0008006" key="4">
    <source>
        <dbReference type="Google" id="ProtNLM"/>
    </source>
</evidence>
<evidence type="ECO:0000313" key="3">
    <source>
        <dbReference type="Proteomes" id="UP000815325"/>
    </source>
</evidence>
<sequence length="112" mass="11038">MAQVLLQAGARERVIGTATSVPAPSHPRAPIQSHLTTSSAAPPHSGAPASSEFEVEQASSGAQESCGTEGSMPLNPLQAGEAAAPTVVGFQRGRGRGLAAPSPGEPASPGSC</sequence>
<gene>
    <name evidence="2" type="ORF">DUNSADRAFT_17616</name>
</gene>